<dbReference type="RefSeq" id="WP_002716308.1">
    <property type="nucleotide sequence ID" value="NZ_UFSI01000001.1"/>
</dbReference>
<feature type="compositionally biased region" description="Basic and acidic residues" evidence="1">
    <location>
        <begin position="1"/>
        <end position="10"/>
    </location>
</feature>
<gene>
    <name evidence="2" type="ORF">NCTC12722_02695</name>
</gene>
<feature type="compositionally biased region" description="Basic and acidic residues" evidence="1">
    <location>
        <begin position="19"/>
        <end position="35"/>
    </location>
</feature>
<feature type="compositionally biased region" description="Basic and acidic residues" evidence="1">
    <location>
        <begin position="51"/>
        <end position="65"/>
    </location>
</feature>
<evidence type="ECO:0000313" key="2">
    <source>
        <dbReference type="EMBL" id="SUU85482.1"/>
    </source>
</evidence>
<feature type="region of interest" description="Disordered" evidence="1">
    <location>
        <begin position="1"/>
        <end position="65"/>
    </location>
</feature>
<evidence type="ECO:0000313" key="3">
    <source>
        <dbReference type="Proteomes" id="UP000254343"/>
    </source>
</evidence>
<reference evidence="2 3" key="1">
    <citation type="submission" date="2018-06" db="EMBL/GenBank/DDBJ databases">
        <authorList>
            <consortium name="Pathogen Informatics"/>
            <person name="Doyle S."/>
        </authorList>
    </citation>
    <scope>NUCLEOTIDE SEQUENCE [LARGE SCALE GENOMIC DNA]</scope>
    <source>
        <strain evidence="2 3">NCTC12722</strain>
    </source>
</reference>
<name>A0A380W992_AFIFE</name>
<dbReference type="AlphaFoldDB" id="A0A380W992"/>
<organism evidence="2 3">
    <name type="scientific">Afipia felis</name>
    <name type="common">Cat scratch disease bacillus</name>
    <dbReference type="NCBI Taxonomy" id="1035"/>
    <lineage>
        <taxon>Bacteria</taxon>
        <taxon>Pseudomonadati</taxon>
        <taxon>Pseudomonadota</taxon>
        <taxon>Alphaproteobacteria</taxon>
        <taxon>Hyphomicrobiales</taxon>
        <taxon>Nitrobacteraceae</taxon>
        <taxon>Afipia</taxon>
    </lineage>
</organism>
<accession>A0A380W992</accession>
<sequence length="65" mass="7356">MSRKNPDTERFGGPGSSQQDRKHPEKFVREKEPRPGEPTNTNSSRISGGGGERDKHHSHDPRYKS</sequence>
<protein>
    <submittedName>
        <fullName evidence="2">Uncharacterized protein</fullName>
    </submittedName>
</protein>
<dbReference type="Proteomes" id="UP000254343">
    <property type="component" value="Unassembled WGS sequence"/>
</dbReference>
<dbReference type="OrthoDB" id="7205490at2"/>
<evidence type="ECO:0000256" key="1">
    <source>
        <dbReference type="SAM" id="MobiDB-lite"/>
    </source>
</evidence>
<dbReference type="EMBL" id="UIGB01000001">
    <property type="protein sequence ID" value="SUU85482.1"/>
    <property type="molecule type" value="Genomic_DNA"/>
</dbReference>
<proteinExistence type="predicted"/>